<feature type="transmembrane region" description="Helical" evidence="1">
    <location>
        <begin position="20"/>
        <end position="39"/>
    </location>
</feature>
<proteinExistence type="predicted"/>
<organism evidence="2 3">
    <name type="scientific">Rhizobium leguminosarum</name>
    <dbReference type="NCBI Taxonomy" id="384"/>
    <lineage>
        <taxon>Bacteria</taxon>
        <taxon>Pseudomonadati</taxon>
        <taxon>Pseudomonadota</taxon>
        <taxon>Alphaproteobacteria</taxon>
        <taxon>Hyphomicrobiales</taxon>
        <taxon>Rhizobiaceae</taxon>
        <taxon>Rhizobium/Agrobacterium group</taxon>
        <taxon>Rhizobium</taxon>
    </lineage>
</organism>
<name>A0A2K9Z6N7_RHILE</name>
<evidence type="ECO:0000313" key="2">
    <source>
        <dbReference type="EMBL" id="AUW43898.1"/>
    </source>
</evidence>
<keyword evidence="1 2" id="KW-0812">Transmembrane</keyword>
<feature type="transmembrane region" description="Helical" evidence="1">
    <location>
        <begin position="45"/>
        <end position="61"/>
    </location>
</feature>
<gene>
    <name evidence="2" type="ORF">CUJ84_Chr003563</name>
</gene>
<feature type="transmembrane region" description="Helical" evidence="1">
    <location>
        <begin position="160"/>
        <end position="187"/>
    </location>
</feature>
<dbReference type="AlphaFoldDB" id="A0A2K9Z6N7"/>
<evidence type="ECO:0000256" key="1">
    <source>
        <dbReference type="SAM" id="Phobius"/>
    </source>
</evidence>
<feature type="transmembrane region" description="Helical" evidence="1">
    <location>
        <begin position="121"/>
        <end position="139"/>
    </location>
</feature>
<feature type="transmembrane region" description="Helical" evidence="1">
    <location>
        <begin position="207"/>
        <end position="229"/>
    </location>
</feature>
<sequence>MITRRGALIPMVKSFLLQRVMLPSLMLALLLFSLAYWWLDNVPHEVFGTVLFGLLCWHIYVNRAWFRNLTRGKYEARRVVRVVLHISLIVNMAVLLITSVVISKSVFAWLPIPGSIYLREIHWFSAYWVMIVTGIHVGLHWERLRASLLNLLGLRSTNPVLRSIFLALGAVFLLQGLASFQTLGVWTKLTFNYSLDFWDFTASVAPFFGHWLAVFTVPAIITHSLMAIWRWAGLRNSPSIGGA</sequence>
<protein>
    <submittedName>
        <fullName evidence="2">Putative transmembrane protein</fullName>
    </submittedName>
</protein>
<keyword evidence="1" id="KW-1133">Transmembrane helix</keyword>
<evidence type="ECO:0000313" key="3">
    <source>
        <dbReference type="Proteomes" id="UP000238523"/>
    </source>
</evidence>
<dbReference type="Proteomes" id="UP000238523">
    <property type="component" value="Chromosome"/>
</dbReference>
<accession>A0A2K9Z6N7</accession>
<dbReference type="EMBL" id="CP025012">
    <property type="protein sequence ID" value="AUW43898.1"/>
    <property type="molecule type" value="Genomic_DNA"/>
</dbReference>
<keyword evidence="1" id="KW-0472">Membrane</keyword>
<reference evidence="2 3" key="1">
    <citation type="submission" date="2017-11" db="EMBL/GenBank/DDBJ databases">
        <title>Complete genome of Rhizobium leguminosarum Norway, an ineffective micro-symbiont.</title>
        <authorList>
            <person name="Hoffrichter A."/>
            <person name="Liang J."/>
            <person name="Brachmann A."/>
            <person name="Marin M."/>
        </authorList>
    </citation>
    <scope>NUCLEOTIDE SEQUENCE [LARGE SCALE GENOMIC DNA]</scope>
    <source>
        <strain evidence="2 3">Norway</strain>
    </source>
</reference>
<feature type="transmembrane region" description="Helical" evidence="1">
    <location>
        <begin position="82"/>
        <end position="101"/>
    </location>
</feature>